<name>J9GGG6_9ZZZZ</name>
<proteinExistence type="predicted"/>
<dbReference type="EMBL" id="AMCI01003180">
    <property type="protein sequence ID" value="EJX00903.1"/>
    <property type="molecule type" value="Genomic_DNA"/>
</dbReference>
<dbReference type="Gene3D" id="3.40.50.300">
    <property type="entry name" value="P-loop containing nucleotide triphosphate hydrolases"/>
    <property type="match status" value="1"/>
</dbReference>
<dbReference type="Pfam" id="PF01695">
    <property type="entry name" value="IstB_IS21"/>
    <property type="match status" value="1"/>
</dbReference>
<gene>
    <name evidence="2" type="ORF">EVA_10991</name>
</gene>
<dbReference type="InterPro" id="IPR027417">
    <property type="entry name" value="P-loop_NTPase"/>
</dbReference>
<dbReference type="CDD" id="cd00009">
    <property type="entry name" value="AAA"/>
    <property type="match status" value="1"/>
</dbReference>
<protein>
    <submittedName>
        <fullName evidence="2">Transposase TnpB</fullName>
    </submittedName>
</protein>
<accession>J9GGG6</accession>
<dbReference type="AlphaFoldDB" id="J9GGG6"/>
<reference evidence="2" key="1">
    <citation type="journal article" date="2012" name="PLoS ONE">
        <title>Gene sets for utilization of primary and secondary nutrition supplies in the distal gut of endangered iberian lynx.</title>
        <authorList>
            <person name="Alcaide M."/>
            <person name="Messina E."/>
            <person name="Richter M."/>
            <person name="Bargiela R."/>
            <person name="Peplies J."/>
            <person name="Huws S.A."/>
            <person name="Newbold C.J."/>
            <person name="Golyshin P.N."/>
            <person name="Simon M.A."/>
            <person name="Lopez G."/>
            <person name="Yakimov M.M."/>
            <person name="Ferrer M."/>
        </authorList>
    </citation>
    <scope>NUCLEOTIDE SEQUENCE</scope>
</reference>
<feature type="non-terminal residue" evidence="2">
    <location>
        <position position="341"/>
    </location>
</feature>
<comment type="caution">
    <text evidence="2">The sequence shown here is derived from an EMBL/GenBank/DDBJ whole genome shotgun (WGS) entry which is preliminary data.</text>
</comment>
<sequence length="341" mass="39206">VNVSGNILEIYDIETGKQLSQSTIPEGRGHYIVNPSHRKVHHIQKDKLESNILEYCNFDSLALEWMIKLKADKERYYSLNLKELSQNMKHFTTHTLHLAFERSLDCGLYNAKELIALCDRLGKRIPDRELATSLDDSLPSAAKENRKNQFVNIHKVLLMIQTDEIKGYCSRLNLTYTGQKLNEIILRAQEGQPTYADFLLDIVKTEARLREAHTREVRVKMSRIPQRHDLDEYDFNFVSGISERQLNELRQLAWLDQSFNIILMGPSGTGKTYIAAGLIYEAIKNGKKGYLFTMEELITCLRTKDISASAMRTYSKIMHADLLAIDDIMLFPVKKEDSAAF</sequence>
<dbReference type="PANTHER" id="PTHR30050:SF4">
    <property type="entry name" value="ATP-BINDING PROTEIN RV3427C IN INSERTION SEQUENCE-RELATED"/>
    <property type="match status" value="1"/>
</dbReference>
<dbReference type="PANTHER" id="PTHR30050">
    <property type="entry name" value="CHROMOSOMAL REPLICATION INITIATOR PROTEIN DNAA"/>
    <property type="match status" value="1"/>
</dbReference>
<evidence type="ECO:0000313" key="2">
    <source>
        <dbReference type="EMBL" id="EJX00903.1"/>
    </source>
</evidence>
<feature type="domain" description="IstB-like ATP-binding" evidence="1">
    <location>
        <begin position="171"/>
        <end position="339"/>
    </location>
</feature>
<dbReference type="InterPro" id="IPR002611">
    <property type="entry name" value="IstB_ATP-bd"/>
</dbReference>
<dbReference type="GO" id="GO:0006260">
    <property type="term" value="P:DNA replication"/>
    <property type="evidence" value="ECO:0007669"/>
    <property type="project" value="TreeGrafter"/>
</dbReference>
<feature type="non-terminal residue" evidence="2">
    <location>
        <position position="1"/>
    </location>
</feature>
<dbReference type="SUPFAM" id="SSF52540">
    <property type="entry name" value="P-loop containing nucleoside triphosphate hydrolases"/>
    <property type="match status" value="1"/>
</dbReference>
<organism evidence="2">
    <name type="scientific">gut metagenome</name>
    <dbReference type="NCBI Taxonomy" id="749906"/>
    <lineage>
        <taxon>unclassified sequences</taxon>
        <taxon>metagenomes</taxon>
        <taxon>organismal metagenomes</taxon>
    </lineage>
</organism>
<evidence type="ECO:0000259" key="1">
    <source>
        <dbReference type="Pfam" id="PF01695"/>
    </source>
</evidence>
<dbReference type="GO" id="GO:0005524">
    <property type="term" value="F:ATP binding"/>
    <property type="evidence" value="ECO:0007669"/>
    <property type="project" value="InterPro"/>
</dbReference>